<organism evidence="2 3">
    <name type="scientific">Caldimonas brevitalea</name>
    <dbReference type="NCBI Taxonomy" id="413882"/>
    <lineage>
        <taxon>Bacteria</taxon>
        <taxon>Pseudomonadati</taxon>
        <taxon>Pseudomonadota</taxon>
        <taxon>Betaproteobacteria</taxon>
        <taxon>Burkholderiales</taxon>
        <taxon>Sphaerotilaceae</taxon>
        <taxon>Caldimonas</taxon>
    </lineage>
</organism>
<dbReference type="SUPFAM" id="SSF51126">
    <property type="entry name" value="Pectin lyase-like"/>
    <property type="match status" value="1"/>
</dbReference>
<keyword evidence="3" id="KW-1185">Reference proteome</keyword>
<accession>A0A0G3BV30</accession>
<dbReference type="KEGG" id="pbh:AAW51_3689"/>
<feature type="region of interest" description="Disordered" evidence="1">
    <location>
        <begin position="13"/>
        <end position="32"/>
    </location>
</feature>
<evidence type="ECO:0008006" key="4">
    <source>
        <dbReference type="Google" id="ProtNLM"/>
    </source>
</evidence>
<evidence type="ECO:0000313" key="3">
    <source>
        <dbReference type="Proteomes" id="UP000035352"/>
    </source>
</evidence>
<evidence type="ECO:0000256" key="1">
    <source>
        <dbReference type="SAM" id="MobiDB-lite"/>
    </source>
</evidence>
<dbReference type="InterPro" id="IPR012334">
    <property type="entry name" value="Pectin_lyas_fold"/>
</dbReference>
<name>A0A0G3BV30_9BURK</name>
<protein>
    <recommendedName>
        <fullName evidence="4">Right handed beta helix domain-containing protein</fullName>
    </recommendedName>
</protein>
<dbReference type="Proteomes" id="UP000035352">
    <property type="component" value="Chromosome"/>
</dbReference>
<gene>
    <name evidence="2" type="ORF">AAW51_3689</name>
</gene>
<evidence type="ECO:0000313" key="2">
    <source>
        <dbReference type="EMBL" id="AKJ30380.1"/>
    </source>
</evidence>
<dbReference type="Gene3D" id="2.160.20.10">
    <property type="entry name" value="Single-stranded right-handed beta-helix, Pectin lyase-like"/>
    <property type="match status" value="1"/>
</dbReference>
<dbReference type="EMBL" id="CP011371">
    <property type="protein sequence ID" value="AKJ30380.1"/>
    <property type="molecule type" value="Genomic_DNA"/>
</dbReference>
<reference evidence="2 3" key="1">
    <citation type="submission" date="2015-05" db="EMBL/GenBank/DDBJ databases">
        <authorList>
            <person name="Tang B."/>
            <person name="Yu Y."/>
        </authorList>
    </citation>
    <scope>NUCLEOTIDE SEQUENCE [LARGE SCALE GENOMIC DNA]</scope>
    <source>
        <strain evidence="2 3">DSM 7029</strain>
    </source>
</reference>
<proteinExistence type="predicted"/>
<dbReference type="InterPro" id="IPR011050">
    <property type="entry name" value="Pectin_lyase_fold/virulence"/>
</dbReference>
<dbReference type="AlphaFoldDB" id="A0A0G3BV30"/>
<sequence length="608" mass="66853">MGAASSALLTACGGGGDGDADSGTAGARSEQAAAVPLDQTVFTSVENWRTQRDIERQKLVASLNASNPIKLDTDGLEALKAAITAAREEYTRTGVNRPIRLKPGGTTRLDAIWQLFSSEPMAVRLYSDLSGPQHRFTGSAELEVRARLHIYNCRFEQLAKYMVRASYTSQLVIQFNTFACNTEARTIAVSLPPAYGATSANTIDLQWNEFLGHQGGLQAHSLRGATVAYNCFRQSLSANIFCAGGEKNTFRNNYIEGGRTGIIHAFWAELNATTDGDYAQARHQSHYDATIRHNFFKGVREESIALDAVPNQNLLQPVMDQLLTGRNGSYERGMTNGTPRRLLIWRNQGDPERGSIPQPVSETFYQHYCVTWLDGPLAGKYAQIYDCADHGDNLISFGLRSPRLTENRLRSRTDVPPPPVGELTVEDLDYVTENQYVNICALAANFSITDNVVHSNVIDGVDGEGNPRKIHSVGLSLWGPCIGFRIERNKFINDAPGVTVFDRSGIRSLHLSGVPRRFTSYGKFTHSIMPCTLNSILNNDLGGLPITLRNHAFSGTYLYFTYVSTIKGNTRVAGGTVTVQDWRNYAGTTLVPVKPVYDRSITYISGNS</sequence>